<dbReference type="PANTHER" id="PTHR14741:SF32">
    <property type="entry name" value="TRIMETHYLGUANOSINE SYNTHASE"/>
    <property type="match status" value="1"/>
</dbReference>
<evidence type="ECO:0000256" key="12">
    <source>
        <dbReference type="ARBA" id="ARBA00023242"/>
    </source>
</evidence>
<protein>
    <recommendedName>
        <fullName evidence="4">Trimethylguanosine synthase</fullName>
    </recommendedName>
    <alternativeName>
        <fullName evidence="18">Cap-specific guanine-N(2) methyltransferase</fullName>
    </alternativeName>
    <alternativeName>
        <fullName evidence="21">Nuclear receptor coactivator 6-interacting protein</fullName>
    </alternativeName>
    <alternativeName>
        <fullName evidence="22">PRIP-interacting protein with methyltransferase motif</fullName>
    </alternativeName>
</protein>
<dbReference type="GO" id="GO:0015030">
    <property type="term" value="C:Cajal body"/>
    <property type="evidence" value="ECO:0007669"/>
    <property type="project" value="UniProtKB-SubCell"/>
</dbReference>
<feature type="region of interest" description="Disordered" evidence="23">
    <location>
        <begin position="1"/>
        <end position="54"/>
    </location>
</feature>
<evidence type="ECO:0000256" key="7">
    <source>
        <dbReference type="ARBA" id="ARBA00022603"/>
    </source>
</evidence>
<keyword evidence="12" id="KW-0539">Nucleus</keyword>
<keyword evidence="25" id="KW-1185">Reference proteome</keyword>
<dbReference type="Gene3D" id="3.40.50.150">
    <property type="entry name" value="Vaccinia Virus protein VP39"/>
    <property type="match status" value="1"/>
</dbReference>
<dbReference type="OrthoDB" id="194443at2759"/>
<evidence type="ECO:0000256" key="18">
    <source>
        <dbReference type="ARBA" id="ARBA00049790"/>
    </source>
</evidence>
<evidence type="ECO:0000256" key="23">
    <source>
        <dbReference type="SAM" id="MobiDB-lite"/>
    </source>
</evidence>
<keyword evidence="5" id="KW-0963">Cytoplasm</keyword>
<dbReference type="STRING" id="329046.A0A1Y2ABW7"/>
<dbReference type="CDD" id="cd02440">
    <property type="entry name" value="AdoMet_MTases"/>
    <property type="match status" value="1"/>
</dbReference>
<dbReference type="InterPro" id="IPR019012">
    <property type="entry name" value="RNA_cap_Gua-N2-MeTrfase"/>
</dbReference>
<evidence type="ECO:0000256" key="9">
    <source>
        <dbReference type="ARBA" id="ARBA00022691"/>
    </source>
</evidence>
<name>A0A1Y2ABW7_9FUNG</name>
<gene>
    <name evidence="24" type="ORF">BCR33DRAFT_863270</name>
</gene>
<evidence type="ECO:0000313" key="25">
    <source>
        <dbReference type="Proteomes" id="UP000193642"/>
    </source>
</evidence>
<evidence type="ECO:0000256" key="1">
    <source>
        <dbReference type="ARBA" id="ARBA00004408"/>
    </source>
</evidence>
<evidence type="ECO:0000256" key="19">
    <source>
        <dbReference type="ARBA" id="ARBA00057179"/>
    </source>
</evidence>
<evidence type="ECO:0000256" key="17">
    <source>
        <dbReference type="ARBA" id="ARBA00049075"/>
    </source>
</evidence>
<evidence type="ECO:0000256" key="11">
    <source>
        <dbReference type="ARBA" id="ARBA00023163"/>
    </source>
</evidence>
<dbReference type="InterPro" id="IPR029063">
    <property type="entry name" value="SAM-dependent_MTases_sf"/>
</dbReference>
<evidence type="ECO:0000256" key="2">
    <source>
        <dbReference type="ARBA" id="ARBA00004496"/>
    </source>
</evidence>
<comment type="subcellular location">
    <subcellularLocation>
        <location evidence="2">Cytoplasm</location>
    </subcellularLocation>
    <subcellularLocation>
        <location evidence="1">Nucleus</location>
        <location evidence="1">Cajal body</location>
    </subcellularLocation>
    <subcellularLocation>
        <location evidence="3">Nucleus</location>
        <location evidence="3">Nucleolus</location>
    </subcellularLocation>
</comment>
<dbReference type="GO" id="GO:0005737">
    <property type="term" value="C:cytoplasm"/>
    <property type="evidence" value="ECO:0007669"/>
    <property type="project" value="UniProtKB-SubCell"/>
</dbReference>
<dbReference type="FunFam" id="3.40.50.150:FF:000066">
    <property type="entry name" value="Trimethylguanosine synthase 1"/>
    <property type="match status" value="1"/>
</dbReference>
<dbReference type="GO" id="GO:0071164">
    <property type="term" value="F:RNA cap trimethylguanosine synthase activity"/>
    <property type="evidence" value="ECO:0007669"/>
    <property type="project" value="TreeGrafter"/>
</dbReference>
<keyword evidence="6" id="KW-0597">Phosphoprotein</keyword>
<comment type="catalytic activity">
    <reaction evidence="16">
        <text>a 5'-end (N(2),N(7)-dimethyl 5'-triphosphoguanosine)-ribonucleoside in snRNA + S-adenosyl-L-methionine = a 5'-end (N(2),N(2),N(7)-trimethyl 5'-triphosphoguanosine)-ribonucleoside in snRNA + S-adenosyl-L-homocysteine + H(+)</text>
        <dbReference type="Rhea" id="RHEA:78479"/>
        <dbReference type="Rhea" id="RHEA-COMP:19087"/>
        <dbReference type="Rhea" id="RHEA-COMP:19089"/>
        <dbReference type="ChEBI" id="CHEBI:15378"/>
        <dbReference type="ChEBI" id="CHEBI:57856"/>
        <dbReference type="ChEBI" id="CHEBI:59789"/>
        <dbReference type="ChEBI" id="CHEBI:167623"/>
        <dbReference type="ChEBI" id="CHEBI:172880"/>
    </reaction>
    <physiologicalReaction direction="left-to-right" evidence="16">
        <dbReference type="Rhea" id="RHEA:78480"/>
    </physiologicalReaction>
</comment>
<dbReference type="Proteomes" id="UP000193642">
    <property type="component" value="Unassembled WGS sequence"/>
</dbReference>
<dbReference type="GO" id="GO:0005730">
    <property type="term" value="C:nucleolus"/>
    <property type="evidence" value="ECO:0007669"/>
    <property type="project" value="UniProtKB-SubCell"/>
</dbReference>
<keyword evidence="7 24" id="KW-0489">Methyltransferase</keyword>
<evidence type="ECO:0000256" key="21">
    <source>
        <dbReference type="ARBA" id="ARBA00079339"/>
    </source>
</evidence>
<dbReference type="PANTHER" id="PTHR14741">
    <property type="entry name" value="S-ADENOSYLMETHIONINE-DEPENDENT METHYLTRANSFERASE RELATED"/>
    <property type="match status" value="1"/>
</dbReference>
<evidence type="ECO:0000256" key="20">
    <source>
        <dbReference type="ARBA" id="ARBA00064494"/>
    </source>
</evidence>
<keyword evidence="11" id="KW-0804">Transcription</keyword>
<evidence type="ECO:0000256" key="22">
    <source>
        <dbReference type="ARBA" id="ARBA00081504"/>
    </source>
</evidence>
<dbReference type="Pfam" id="PF09445">
    <property type="entry name" value="Methyltransf_15"/>
    <property type="match status" value="1"/>
</dbReference>
<comment type="function">
    <text evidence="19">Catalyzes the 2 serial methylation steps for the conversion of the 7-monomethylguanosine (m(7)G) caps of snRNAs and snoRNAs to a 2,2,7-trimethylguanosine (m(2,2,7)G) cap structure. The enzyme is specific for guanine, and N7 methylation must precede N2 methylation. Hypermethylation of the m7G cap of U snRNAs leads to their concentration in nuclear foci, their colocalization with coilin and the formation of canonical Cajal bodies (CBs). Plays a role in transcriptional regulation.</text>
</comment>
<organism evidence="24 25">
    <name type="scientific">Rhizoclosmatium globosum</name>
    <dbReference type="NCBI Taxonomy" id="329046"/>
    <lineage>
        <taxon>Eukaryota</taxon>
        <taxon>Fungi</taxon>
        <taxon>Fungi incertae sedis</taxon>
        <taxon>Chytridiomycota</taxon>
        <taxon>Chytridiomycota incertae sedis</taxon>
        <taxon>Chytridiomycetes</taxon>
        <taxon>Chytridiales</taxon>
        <taxon>Chytriomycetaceae</taxon>
        <taxon>Rhizoclosmatium</taxon>
    </lineage>
</organism>
<evidence type="ECO:0000256" key="8">
    <source>
        <dbReference type="ARBA" id="ARBA00022679"/>
    </source>
</evidence>
<proteinExistence type="inferred from homology"/>
<evidence type="ECO:0000256" key="13">
    <source>
        <dbReference type="ARBA" id="ARBA00025783"/>
    </source>
</evidence>
<keyword evidence="8 24" id="KW-0808">Transferase</keyword>
<dbReference type="AlphaFoldDB" id="A0A1Y2ABW7"/>
<evidence type="ECO:0000256" key="16">
    <source>
        <dbReference type="ARBA" id="ARBA00048763"/>
    </source>
</evidence>
<evidence type="ECO:0000256" key="10">
    <source>
        <dbReference type="ARBA" id="ARBA00023015"/>
    </source>
</evidence>
<evidence type="ECO:0000256" key="15">
    <source>
        <dbReference type="ARBA" id="ARBA00048740"/>
    </source>
</evidence>
<evidence type="ECO:0000256" key="5">
    <source>
        <dbReference type="ARBA" id="ARBA00022490"/>
    </source>
</evidence>
<reference evidence="24 25" key="1">
    <citation type="submission" date="2016-07" db="EMBL/GenBank/DDBJ databases">
        <title>Pervasive Adenine N6-methylation of Active Genes in Fungi.</title>
        <authorList>
            <consortium name="DOE Joint Genome Institute"/>
            <person name="Mondo S.J."/>
            <person name="Dannebaum R.O."/>
            <person name="Kuo R.C."/>
            <person name="Labutti K."/>
            <person name="Haridas S."/>
            <person name="Kuo A."/>
            <person name="Salamov A."/>
            <person name="Ahrendt S.R."/>
            <person name="Lipzen A."/>
            <person name="Sullivan W."/>
            <person name="Andreopoulos W.B."/>
            <person name="Clum A."/>
            <person name="Lindquist E."/>
            <person name="Daum C."/>
            <person name="Ramamoorthy G.K."/>
            <person name="Gryganskyi A."/>
            <person name="Culley D."/>
            <person name="Magnuson J.K."/>
            <person name="James T.Y."/>
            <person name="O'Malley M.A."/>
            <person name="Stajich J.E."/>
            <person name="Spatafora J.W."/>
            <person name="Visel A."/>
            <person name="Grigoriev I.V."/>
        </authorList>
    </citation>
    <scope>NUCLEOTIDE SEQUENCE [LARGE SCALE GENOMIC DNA]</scope>
    <source>
        <strain evidence="24 25">JEL800</strain>
    </source>
</reference>
<comment type="caution">
    <text evidence="24">The sequence shown here is derived from an EMBL/GenBank/DDBJ whole genome shotgun (WGS) entry which is preliminary data.</text>
</comment>
<dbReference type="SUPFAM" id="SSF53335">
    <property type="entry name" value="S-adenosyl-L-methionine-dependent methyltransferases"/>
    <property type="match status" value="1"/>
</dbReference>
<comment type="catalytic activity">
    <reaction evidence="15">
        <text>a 5'-end (N(7)-methyl 5'-triphosphoguanosine)-ribonucleoside in snoRNA + S-adenosyl-L-methionine = a 5'-end (N(2),N(7)-dimethyl 5'-triphosphoguanosine)-ribonucleoside in snoRNA + S-adenosyl-L-homocysteine + H(+)</text>
        <dbReference type="Rhea" id="RHEA:78475"/>
        <dbReference type="Rhea" id="RHEA-COMP:19086"/>
        <dbReference type="Rhea" id="RHEA-COMP:19088"/>
        <dbReference type="ChEBI" id="CHEBI:15378"/>
        <dbReference type="ChEBI" id="CHEBI:57856"/>
        <dbReference type="ChEBI" id="CHEBI:59789"/>
        <dbReference type="ChEBI" id="CHEBI:156461"/>
        <dbReference type="ChEBI" id="CHEBI:172880"/>
    </reaction>
    <physiologicalReaction direction="left-to-right" evidence="15">
        <dbReference type="Rhea" id="RHEA:78476"/>
    </physiologicalReaction>
</comment>
<comment type="catalytic activity">
    <reaction evidence="17">
        <text>a 5'-end (N(7)-methyl 5'-triphosphoguanosine)-ribonucleoside in snRNA + S-adenosyl-L-methionine = a 5'-end (N(2),N(7)-dimethyl 5'-triphosphoguanosine)-ribonucleoside in snRNA + S-adenosyl-L-homocysteine + H(+)</text>
        <dbReference type="Rhea" id="RHEA:78471"/>
        <dbReference type="Rhea" id="RHEA-COMP:19085"/>
        <dbReference type="Rhea" id="RHEA-COMP:19087"/>
        <dbReference type="ChEBI" id="CHEBI:15378"/>
        <dbReference type="ChEBI" id="CHEBI:57856"/>
        <dbReference type="ChEBI" id="CHEBI:59789"/>
        <dbReference type="ChEBI" id="CHEBI:156461"/>
        <dbReference type="ChEBI" id="CHEBI:172880"/>
    </reaction>
    <physiologicalReaction direction="left-to-right" evidence="17">
        <dbReference type="Rhea" id="RHEA:78472"/>
    </physiologicalReaction>
</comment>
<evidence type="ECO:0000256" key="4">
    <source>
        <dbReference type="ARBA" id="ARBA00018517"/>
    </source>
</evidence>
<evidence type="ECO:0000313" key="24">
    <source>
        <dbReference type="EMBL" id="ORY20002.1"/>
    </source>
</evidence>
<keyword evidence="9" id="KW-0949">S-adenosyl-L-methionine</keyword>
<comment type="subunit">
    <text evidence="20">May form homooligomers. Interacts with CREBBP/CBP, EED/WAIT1, EP300/P300, NCOA6/PRIP, PPARBP/PBP and SMN.</text>
</comment>
<sequence>MKRLNSDSDVEQEPTKSATKLETKRPQRNKSAESTTQPLSQPPPQSNAETHHNNPIEIIKPKLVKWVPGTADESAENTVLSWTEDLIPKTLKKYWRHRHSLFTRFDEGVKMDEEAWYSVTPEKVAKHIAARCTGKTVIDAFCGAGGNSIQFALAGYKVIAVDIDPVKLACTHHNAKLYGALGNIEFIHGDFMKVATQLKGDVVFLSPPWGGPDYLKEDTFDIKTMMPIDGEALFNEASKITKNIIYYMPKSSDQDQLTNLAGPGNVCEHEEVYLNDRAKVLVTYYGDLVAKQ</sequence>
<keyword evidence="10" id="KW-0805">Transcription regulation</keyword>
<evidence type="ECO:0000256" key="6">
    <source>
        <dbReference type="ARBA" id="ARBA00022553"/>
    </source>
</evidence>
<dbReference type="EMBL" id="MCGO01000262">
    <property type="protein sequence ID" value="ORY20002.1"/>
    <property type="molecule type" value="Genomic_DNA"/>
</dbReference>
<accession>A0A1Y2ABW7</accession>
<evidence type="ECO:0000256" key="3">
    <source>
        <dbReference type="ARBA" id="ARBA00004604"/>
    </source>
</evidence>
<evidence type="ECO:0000256" key="14">
    <source>
        <dbReference type="ARBA" id="ARBA00047418"/>
    </source>
</evidence>
<comment type="catalytic activity">
    <reaction evidence="14">
        <text>a 5'-end (N(2),N(7)-dimethyl 5'-triphosphoguanosine)-ribonucleoside in snoRNA + S-adenosyl-L-methionine = a 5'-end (N(2),N(2),N(7)-trimethyl 5'-triphosphoguanosine)-ribonucleoside in snoRNA + S-adenosyl-L-homocysteine + H(+)</text>
        <dbReference type="Rhea" id="RHEA:78507"/>
        <dbReference type="Rhea" id="RHEA-COMP:19088"/>
        <dbReference type="Rhea" id="RHEA-COMP:19090"/>
        <dbReference type="ChEBI" id="CHEBI:15378"/>
        <dbReference type="ChEBI" id="CHEBI:57856"/>
        <dbReference type="ChEBI" id="CHEBI:59789"/>
        <dbReference type="ChEBI" id="CHEBI:167623"/>
        <dbReference type="ChEBI" id="CHEBI:172880"/>
    </reaction>
    <physiologicalReaction direction="left-to-right" evidence="14">
        <dbReference type="Rhea" id="RHEA:78508"/>
    </physiologicalReaction>
</comment>
<comment type="similarity">
    <text evidence="13">Belongs to the methyltransferase superfamily. Trimethylguanosine synthase family.</text>
</comment>